<evidence type="ECO:0000313" key="2">
    <source>
        <dbReference type="EMBL" id="QXO95289.1"/>
    </source>
</evidence>
<keyword evidence="1" id="KW-1133">Transmembrane helix</keyword>
<dbReference type="AlphaFoldDB" id="A0A8F5ZG62"/>
<organism evidence="2 3">
    <name type="scientific">Methanospirillum hungatei</name>
    <dbReference type="NCBI Taxonomy" id="2203"/>
    <lineage>
        <taxon>Archaea</taxon>
        <taxon>Methanobacteriati</taxon>
        <taxon>Methanobacteriota</taxon>
        <taxon>Stenosarchaea group</taxon>
        <taxon>Methanomicrobia</taxon>
        <taxon>Methanomicrobiales</taxon>
        <taxon>Methanospirillaceae</taxon>
        <taxon>Methanospirillum</taxon>
    </lineage>
</organism>
<proteinExistence type="predicted"/>
<gene>
    <name evidence="2" type="ORF">KSK55_02425</name>
</gene>
<sequence>MKWGSQIICNRFCRTALVVLIFLSGWMGILNPASASIKEHAYYSENYEMPHSHSVENLSVFLTEKHQDYDLFGYNFWASLEDTTGEITSFFFGLEQKGQKATGGVGFLSKNFENDSPENNQNGYIWSGFENDNLVTTINPWSIELSDPNNSSSYIRIELLSGFFGSVNATYRLSADTLDESGKLIKVNVILNDPFGVINQGYGTTSFFPQYLTDLQRKEIMKLPDKTIGNYLNATNDPMDWQGDYYYALPLMDVLSYTIEYEGKVMSGIRGKSWLDYFVQSYNVESLSNMTGSRWNWIAIQMPEINAAINLLSLINDTGELSSARLFNITNGKSRNGAHIASHSWEIDKITVDPVNGSEWVSPTGKEYFLTYNITLESSTLPGKLLVEVFKDQELVMSEEQTDYQGLGKVTGTIGESDIHNGQAWLEIEAI</sequence>
<dbReference type="Proteomes" id="UP000694228">
    <property type="component" value="Chromosome"/>
</dbReference>
<keyword evidence="1" id="KW-0812">Transmembrane</keyword>
<evidence type="ECO:0000256" key="1">
    <source>
        <dbReference type="SAM" id="Phobius"/>
    </source>
</evidence>
<accession>A0A8F5ZG62</accession>
<protein>
    <submittedName>
        <fullName evidence="2">Uncharacterized protein</fullName>
    </submittedName>
</protein>
<feature type="transmembrane region" description="Helical" evidence="1">
    <location>
        <begin position="12"/>
        <end position="30"/>
    </location>
</feature>
<reference evidence="2 3" key="1">
    <citation type="submission" date="2021-06" db="EMBL/GenBank/DDBJ databases">
        <title>Complete genome sequence of the secondary alcohol utilizing methanogen Methanospirillum hungatei strain GP1.</title>
        <authorList>
            <person name="Day L.A."/>
            <person name="Costa K.C."/>
        </authorList>
    </citation>
    <scope>NUCLEOTIDE SEQUENCE [LARGE SCALE GENOMIC DNA]</scope>
    <source>
        <strain evidence="2 3">GP1</strain>
    </source>
</reference>
<dbReference type="EMBL" id="CP077107">
    <property type="protein sequence ID" value="QXO95289.1"/>
    <property type="molecule type" value="Genomic_DNA"/>
</dbReference>
<name>A0A8F5ZG62_METHU</name>
<keyword evidence="1" id="KW-0472">Membrane</keyword>
<evidence type="ECO:0000313" key="3">
    <source>
        <dbReference type="Proteomes" id="UP000694228"/>
    </source>
</evidence>